<accession>A0ABS2A505</accession>
<dbReference type="NCBIfam" id="TIGR00666">
    <property type="entry name" value="PBP4"/>
    <property type="match status" value="1"/>
</dbReference>
<reference evidence="4 5" key="1">
    <citation type="submission" date="2021-01" db="EMBL/GenBank/DDBJ databases">
        <title>Actinoplanes sp. nov. LDG1-06 isolated from lichen.</title>
        <authorList>
            <person name="Saeng-In P."/>
            <person name="Phongsopitanun W."/>
            <person name="Kanchanasin P."/>
            <person name="Yuki M."/>
            <person name="Kudo T."/>
            <person name="Ohkuma M."/>
            <person name="Tanasupawat S."/>
        </authorList>
    </citation>
    <scope>NUCLEOTIDE SEQUENCE [LARGE SCALE GENOMIC DNA]</scope>
    <source>
        <strain evidence="4 5">LDG1-06</strain>
    </source>
</reference>
<dbReference type="RefSeq" id="WP_203374271.1">
    <property type="nucleotide sequence ID" value="NZ_JAENHP010000001.1"/>
</dbReference>
<dbReference type="Gene3D" id="3.50.80.20">
    <property type="entry name" value="D-Ala-D-Ala carboxypeptidase C, peptidase S13"/>
    <property type="match status" value="1"/>
</dbReference>
<dbReference type="InterPro" id="IPR012338">
    <property type="entry name" value="Beta-lactam/transpept-like"/>
</dbReference>
<dbReference type="SUPFAM" id="SSF56601">
    <property type="entry name" value="beta-lactamase/transpeptidase-like"/>
    <property type="match status" value="1"/>
</dbReference>
<dbReference type="GO" id="GO:0009002">
    <property type="term" value="F:serine-type D-Ala-D-Ala carboxypeptidase activity"/>
    <property type="evidence" value="ECO:0007669"/>
    <property type="project" value="UniProtKB-EC"/>
</dbReference>
<dbReference type="PANTHER" id="PTHR30023">
    <property type="entry name" value="D-ALANYL-D-ALANINE CARBOXYPEPTIDASE"/>
    <property type="match status" value="1"/>
</dbReference>
<evidence type="ECO:0000313" key="4">
    <source>
        <dbReference type="EMBL" id="MBM2614374.1"/>
    </source>
</evidence>
<keyword evidence="2 4" id="KW-0378">Hydrolase</keyword>
<sequence>MTRVRVAVLSLLAAVVAVPALVVAQPAFGRAAASPRDIGRAIDEILRDPTLAGSQVGITVADARTGATLLDRGGDRRLLPASNTKLFTSAAALAILGPGHRFATEAEASGVRRNSSLTGDLYLRGDGDPALTPPDLDSLACDVAATGLREVTGNLVADDTAFDTQRLGLEWAWDDETSSSAAPISALTLSPDDNYLSGTVNVKVTPAAAEGRPARVSINPPSRQLTVINHTVTTRDAPGIAVTRGHGTDTLTVTGRVVRATPPVTEPVTVRDPTALVADTFRAALRRHGVRLKGKIVAGQETPPDAVTLARHQGRPLRELMAPLLKRSNNAMAELLVKAIGRHAAGSGSWPAGTNAVAAYLARLGVDTTTMRQVDGSGLSRRNLVPPAAFARFLVAVRAEPWFPLWHSALPVAGAPDPMIGGTLRNRMRDTPAAGVVHAKTGTLTGASALSGYVTGSDHRTLVFSAIVNNQLSPSVTPVLDRIAVALAGSVAGSPAGSPEASARVDDIAVPAL</sequence>
<dbReference type="EMBL" id="JAENHP010000001">
    <property type="protein sequence ID" value="MBM2614374.1"/>
    <property type="molecule type" value="Genomic_DNA"/>
</dbReference>
<evidence type="ECO:0000256" key="3">
    <source>
        <dbReference type="SAM" id="SignalP"/>
    </source>
</evidence>
<keyword evidence="4" id="KW-0121">Carboxypeptidase</keyword>
<keyword evidence="4" id="KW-0645">Protease</keyword>
<keyword evidence="3" id="KW-0732">Signal</keyword>
<dbReference type="Proteomes" id="UP000632138">
    <property type="component" value="Unassembled WGS sequence"/>
</dbReference>
<evidence type="ECO:0000256" key="2">
    <source>
        <dbReference type="ARBA" id="ARBA00022801"/>
    </source>
</evidence>
<proteinExistence type="inferred from homology"/>
<dbReference type="PANTHER" id="PTHR30023:SF0">
    <property type="entry name" value="PENICILLIN-SENSITIVE CARBOXYPEPTIDASE A"/>
    <property type="match status" value="1"/>
</dbReference>
<evidence type="ECO:0000256" key="1">
    <source>
        <dbReference type="ARBA" id="ARBA00006096"/>
    </source>
</evidence>
<gene>
    <name evidence="4" type="primary">dacB</name>
    <name evidence="4" type="ORF">JIG36_02230</name>
</gene>
<protein>
    <submittedName>
        <fullName evidence="4">D-alanyl-D-alanine carboxypeptidase/D-alanyl-D-alanine-endopeptidase</fullName>
        <ecNumber evidence="4">3.4.16.4</ecNumber>
    </submittedName>
</protein>
<comment type="similarity">
    <text evidence="1">Belongs to the peptidase S13 family.</text>
</comment>
<feature type="chain" id="PRO_5045244673" evidence="3">
    <location>
        <begin position="25"/>
        <end position="513"/>
    </location>
</feature>
<evidence type="ECO:0000313" key="5">
    <source>
        <dbReference type="Proteomes" id="UP000632138"/>
    </source>
</evidence>
<dbReference type="EC" id="3.4.16.4" evidence="4"/>
<comment type="caution">
    <text evidence="4">The sequence shown here is derived from an EMBL/GenBank/DDBJ whole genome shotgun (WGS) entry which is preliminary data.</text>
</comment>
<feature type="signal peptide" evidence="3">
    <location>
        <begin position="1"/>
        <end position="24"/>
    </location>
</feature>
<dbReference type="Gene3D" id="3.40.710.10">
    <property type="entry name" value="DD-peptidase/beta-lactamase superfamily"/>
    <property type="match status" value="1"/>
</dbReference>
<organism evidence="4 5">
    <name type="scientific">Paractinoplanes ovalisporus</name>
    <dbReference type="NCBI Taxonomy" id="2810368"/>
    <lineage>
        <taxon>Bacteria</taxon>
        <taxon>Bacillati</taxon>
        <taxon>Actinomycetota</taxon>
        <taxon>Actinomycetes</taxon>
        <taxon>Micromonosporales</taxon>
        <taxon>Micromonosporaceae</taxon>
        <taxon>Paractinoplanes</taxon>
    </lineage>
</organism>
<dbReference type="Pfam" id="PF02113">
    <property type="entry name" value="Peptidase_S13"/>
    <property type="match status" value="1"/>
</dbReference>
<dbReference type="InterPro" id="IPR000667">
    <property type="entry name" value="Peptidase_S13"/>
</dbReference>
<keyword evidence="5" id="KW-1185">Reference proteome</keyword>
<dbReference type="PRINTS" id="PR00922">
    <property type="entry name" value="DADACBPTASE3"/>
</dbReference>
<name>A0ABS2A505_9ACTN</name>